<dbReference type="InterPro" id="IPR050958">
    <property type="entry name" value="Cell_Adh-Cytoskel_Orgn"/>
</dbReference>
<feature type="domain" description="Ig-like" evidence="3">
    <location>
        <begin position="6"/>
        <end position="96"/>
    </location>
</feature>
<dbReference type="InterPro" id="IPR013098">
    <property type="entry name" value="Ig_I-set"/>
</dbReference>
<dbReference type="GO" id="GO:0050808">
    <property type="term" value="P:synapse organization"/>
    <property type="evidence" value="ECO:0007669"/>
    <property type="project" value="TreeGrafter"/>
</dbReference>
<keyword evidence="5" id="KW-1185">Reference proteome</keyword>
<comment type="caution">
    <text evidence="4">The sequence shown here is derived from an EMBL/GenBank/DDBJ whole genome shotgun (WGS) entry which is preliminary data.</text>
</comment>
<evidence type="ECO:0000256" key="1">
    <source>
        <dbReference type="ARBA" id="ARBA00022737"/>
    </source>
</evidence>
<accession>A0AA39FQN9</accession>
<sequence>MILSFDKLSNAQTTVRTYQNNTIILPCHIDNIGPSTFVQWRRDGILLADSNDPNLISPSHIKMWNNMSLEVSHIQPKDSGYYVCQISRSEPQGNIQQVYDIEVMYPPSIHSVPEAGELEVNLGDEVEMACITKGVPNPTISWRMKDEDMMLLDERSKLRFHADNRSMSGRYTCVANNGIGEPAMATIDLRIRYKPEIESSKSWIHASPGNRAVLDCQVSSWPEAHVDWYFQGEKIIDSSRFVRHTSGSIQFLGIRNVRATDYGYYLCRATNIIGTTDKIIELSGIANAAVFKESNSIASNAYNFIWQVDSYSPIIEYQFWFRKYSTLERGRDWHKLFIPSGGDAIGPLRTKSFNLTGLATATYYEALVLSRNRFGWSKPSKILRFATDGIPSHEEHHKVEVAYEESSPVVIVSGASPQSQSKPNYANSQMYSTNYLTLSIIIVIFLLNSLEHV</sequence>
<dbReference type="GO" id="GO:0008046">
    <property type="term" value="F:axon guidance receptor activity"/>
    <property type="evidence" value="ECO:0007669"/>
    <property type="project" value="TreeGrafter"/>
</dbReference>
<dbReference type="InterPro" id="IPR007110">
    <property type="entry name" value="Ig-like_dom"/>
</dbReference>
<evidence type="ECO:0000256" key="2">
    <source>
        <dbReference type="ARBA" id="ARBA00023319"/>
    </source>
</evidence>
<protein>
    <recommendedName>
        <fullName evidence="3">Ig-like domain-containing protein</fullName>
    </recommendedName>
</protein>
<dbReference type="GO" id="GO:0005886">
    <property type="term" value="C:plasma membrane"/>
    <property type="evidence" value="ECO:0007669"/>
    <property type="project" value="TreeGrafter"/>
</dbReference>
<dbReference type="Pfam" id="PF13927">
    <property type="entry name" value="Ig_3"/>
    <property type="match status" value="2"/>
</dbReference>
<dbReference type="PANTHER" id="PTHR45080">
    <property type="entry name" value="CONTACTIN 5"/>
    <property type="match status" value="1"/>
</dbReference>
<keyword evidence="2" id="KW-0393">Immunoglobulin domain</keyword>
<gene>
    <name evidence="4" type="ORF">PV328_007169</name>
</gene>
<dbReference type="SUPFAM" id="SSF49265">
    <property type="entry name" value="Fibronectin type III"/>
    <property type="match status" value="1"/>
</dbReference>
<dbReference type="SMART" id="SM00408">
    <property type="entry name" value="IGc2"/>
    <property type="match status" value="3"/>
</dbReference>
<dbReference type="CDD" id="cd00063">
    <property type="entry name" value="FN3"/>
    <property type="match status" value="1"/>
</dbReference>
<dbReference type="SUPFAM" id="SSF48726">
    <property type="entry name" value="Immunoglobulin"/>
    <property type="match status" value="3"/>
</dbReference>
<dbReference type="AlphaFoldDB" id="A0AA39FQN9"/>
<dbReference type="InterPro" id="IPR036116">
    <property type="entry name" value="FN3_sf"/>
</dbReference>
<dbReference type="InterPro" id="IPR003961">
    <property type="entry name" value="FN3_dom"/>
</dbReference>
<dbReference type="Gene3D" id="2.60.40.10">
    <property type="entry name" value="Immunoglobulins"/>
    <property type="match status" value="4"/>
</dbReference>
<dbReference type="InterPro" id="IPR013783">
    <property type="entry name" value="Ig-like_fold"/>
</dbReference>
<dbReference type="GO" id="GO:0007156">
    <property type="term" value="P:homophilic cell adhesion via plasma membrane adhesion molecules"/>
    <property type="evidence" value="ECO:0007669"/>
    <property type="project" value="TreeGrafter"/>
</dbReference>
<dbReference type="Pfam" id="PF07679">
    <property type="entry name" value="I-set"/>
    <property type="match status" value="1"/>
</dbReference>
<dbReference type="PANTHER" id="PTHR45080:SF4">
    <property type="entry name" value="GH03113P"/>
    <property type="match status" value="1"/>
</dbReference>
<evidence type="ECO:0000313" key="4">
    <source>
        <dbReference type="EMBL" id="KAK0174052.1"/>
    </source>
</evidence>
<evidence type="ECO:0000259" key="3">
    <source>
        <dbReference type="PROSITE" id="PS50835"/>
    </source>
</evidence>
<proteinExistence type="predicted"/>
<dbReference type="Proteomes" id="UP001168990">
    <property type="component" value="Unassembled WGS sequence"/>
</dbReference>
<dbReference type="GO" id="GO:0043025">
    <property type="term" value="C:neuronal cell body"/>
    <property type="evidence" value="ECO:0007669"/>
    <property type="project" value="TreeGrafter"/>
</dbReference>
<feature type="domain" description="Ig-like" evidence="3">
    <location>
        <begin position="195"/>
        <end position="283"/>
    </location>
</feature>
<organism evidence="4 5">
    <name type="scientific">Microctonus aethiopoides</name>
    <dbReference type="NCBI Taxonomy" id="144406"/>
    <lineage>
        <taxon>Eukaryota</taxon>
        <taxon>Metazoa</taxon>
        <taxon>Ecdysozoa</taxon>
        <taxon>Arthropoda</taxon>
        <taxon>Hexapoda</taxon>
        <taxon>Insecta</taxon>
        <taxon>Pterygota</taxon>
        <taxon>Neoptera</taxon>
        <taxon>Endopterygota</taxon>
        <taxon>Hymenoptera</taxon>
        <taxon>Apocrita</taxon>
        <taxon>Ichneumonoidea</taxon>
        <taxon>Braconidae</taxon>
        <taxon>Euphorinae</taxon>
        <taxon>Microctonus</taxon>
    </lineage>
</organism>
<dbReference type="InterPro" id="IPR003598">
    <property type="entry name" value="Ig_sub2"/>
</dbReference>
<keyword evidence="1" id="KW-0677">Repeat</keyword>
<dbReference type="InterPro" id="IPR036179">
    <property type="entry name" value="Ig-like_dom_sf"/>
</dbReference>
<dbReference type="GO" id="GO:0030424">
    <property type="term" value="C:axon"/>
    <property type="evidence" value="ECO:0007669"/>
    <property type="project" value="TreeGrafter"/>
</dbReference>
<dbReference type="SMART" id="SM00409">
    <property type="entry name" value="IG"/>
    <property type="match status" value="3"/>
</dbReference>
<feature type="domain" description="Ig-like" evidence="3">
    <location>
        <begin position="107"/>
        <end position="188"/>
    </location>
</feature>
<dbReference type="EMBL" id="JAQQBS010000002">
    <property type="protein sequence ID" value="KAK0174052.1"/>
    <property type="molecule type" value="Genomic_DNA"/>
</dbReference>
<name>A0AA39FQN9_9HYME</name>
<reference evidence="4" key="1">
    <citation type="journal article" date="2023" name="bioRxiv">
        <title>Scaffold-level genome assemblies of two parasitoid biocontrol wasps reveal the parthenogenesis mechanism and an associated novel virus.</title>
        <authorList>
            <person name="Inwood S."/>
            <person name="Skelly J."/>
            <person name="Guhlin J."/>
            <person name="Harrop T."/>
            <person name="Goldson S."/>
            <person name="Dearden P."/>
        </authorList>
    </citation>
    <scope>NUCLEOTIDE SEQUENCE</scope>
    <source>
        <strain evidence="4">Irish</strain>
        <tissue evidence="4">Whole body</tissue>
    </source>
</reference>
<dbReference type="CDD" id="cd00096">
    <property type="entry name" value="Ig"/>
    <property type="match status" value="2"/>
</dbReference>
<evidence type="ECO:0000313" key="5">
    <source>
        <dbReference type="Proteomes" id="UP001168990"/>
    </source>
</evidence>
<dbReference type="InterPro" id="IPR003599">
    <property type="entry name" value="Ig_sub"/>
</dbReference>
<reference evidence="4" key="2">
    <citation type="submission" date="2023-03" db="EMBL/GenBank/DDBJ databases">
        <authorList>
            <person name="Inwood S.N."/>
            <person name="Skelly J.G."/>
            <person name="Guhlin J."/>
            <person name="Harrop T.W.R."/>
            <person name="Goldson S.G."/>
            <person name="Dearden P.K."/>
        </authorList>
    </citation>
    <scope>NUCLEOTIDE SEQUENCE</scope>
    <source>
        <strain evidence="4">Irish</strain>
        <tissue evidence="4">Whole body</tissue>
    </source>
</reference>
<dbReference type="PROSITE" id="PS50835">
    <property type="entry name" value="IG_LIKE"/>
    <property type="match status" value="3"/>
</dbReference>